<evidence type="ECO:0000256" key="1">
    <source>
        <dbReference type="ARBA" id="ARBA00001946"/>
    </source>
</evidence>
<dbReference type="InterPro" id="IPR036412">
    <property type="entry name" value="HAD-like_sf"/>
</dbReference>
<dbReference type="GO" id="GO:0046872">
    <property type="term" value="F:metal ion binding"/>
    <property type="evidence" value="ECO:0007669"/>
    <property type="project" value="UniProtKB-KW"/>
</dbReference>
<organism evidence="15 16">
    <name type="scientific">Leptotrombidium deliense</name>
    <dbReference type="NCBI Taxonomy" id="299467"/>
    <lineage>
        <taxon>Eukaryota</taxon>
        <taxon>Metazoa</taxon>
        <taxon>Ecdysozoa</taxon>
        <taxon>Arthropoda</taxon>
        <taxon>Chelicerata</taxon>
        <taxon>Arachnida</taxon>
        <taxon>Acari</taxon>
        <taxon>Acariformes</taxon>
        <taxon>Trombidiformes</taxon>
        <taxon>Prostigmata</taxon>
        <taxon>Anystina</taxon>
        <taxon>Parasitengona</taxon>
        <taxon>Trombiculoidea</taxon>
        <taxon>Trombiculidae</taxon>
        <taxon>Leptotrombidium</taxon>
    </lineage>
</organism>
<dbReference type="SMART" id="SM00213">
    <property type="entry name" value="UBQ"/>
    <property type="match status" value="1"/>
</dbReference>
<evidence type="ECO:0000313" key="16">
    <source>
        <dbReference type="Proteomes" id="UP000288716"/>
    </source>
</evidence>
<dbReference type="SMART" id="SM00577">
    <property type="entry name" value="CPDc"/>
    <property type="match status" value="1"/>
</dbReference>
<feature type="domain" description="Ubiquitin-like" evidence="13">
    <location>
        <begin position="40"/>
        <end position="99"/>
    </location>
</feature>
<gene>
    <name evidence="15" type="ORF">B4U80_07681</name>
</gene>
<evidence type="ECO:0000313" key="15">
    <source>
        <dbReference type="EMBL" id="RWS30193.1"/>
    </source>
</evidence>
<dbReference type="PANTHER" id="PTHR48493">
    <property type="entry name" value="UBIQUITIN-LIKE DOMAIN-CONTAINING CTD PHOSPHATASE 1"/>
    <property type="match status" value="1"/>
</dbReference>
<comment type="cofactor">
    <cofactor evidence="1">
        <name>Mg(2+)</name>
        <dbReference type="ChEBI" id="CHEBI:18420"/>
    </cofactor>
</comment>
<name>A0A443SRP8_9ACAR</name>
<dbReference type="OrthoDB" id="1711508at2759"/>
<dbReference type="VEuPathDB" id="VectorBase:LDEU001847"/>
<evidence type="ECO:0000256" key="12">
    <source>
        <dbReference type="ARBA" id="ARBA00048336"/>
    </source>
</evidence>
<dbReference type="NCBIfam" id="TIGR02245">
    <property type="entry name" value="HAD_IIID1"/>
    <property type="match status" value="1"/>
</dbReference>
<comment type="subcellular location">
    <subcellularLocation>
        <location evidence="2">Nucleus</location>
    </subcellularLocation>
</comment>
<dbReference type="EMBL" id="NCKV01000600">
    <property type="protein sequence ID" value="RWS30193.1"/>
    <property type="molecule type" value="Genomic_DNA"/>
</dbReference>
<dbReference type="PANTHER" id="PTHR48493:SF1">
    <property type="entry name" value="UBIQUITIN-LIKE DOMAIN-CONTAINING CTD PHOSPHATASE 1"/>
    <property type="match status" value="1"/>
</dbReference>
<comment type="catalytic activity">
    <reaction evidence="12">
        <text>O-phospho-L-threonyl-[protein] + H2O = L-threonyl-[protein] + phosphate</text>
        <dbReference type="Rhea" id="RHEA:47004"/>
        <dbReference type="Rhea" id="RHEA-COMP:11060"/>
        <dbReference type="Rhea" id="RHEA-COMP:11605"/>
        <dbReference type="ChEBI" id="CHEBI:15377"/>
        <dbReference type="ChEBI" id="CHEBI:30013"/>
        <dbReference type="ChEBI" id="CHEBI:43474"/>
        <dbReference type="ChEBI" id="CHEBI:61977"/>
        <dbReference type="EC" id="3.1.3.16"/>
    </reaction>
</comment>
<dbReference type="AlphaFoldDB" id="A0A443SRP8"/>
<evidence type="ECO:0000259" key="13">
    <source>
        <dbReference type="PROSITE" id="PS50053"/>
    </source>
</evidence>
<evidence type="ECO:0000256" key="7">
    <source>
        <dbReference type="ARBA" id="ARBA00022842"/>
    </source>
</evidence>
<dbReference type="Gene3D" id="3.10.20.90">
    <property type="entry name" value="Phosphatidylinositol 3-kinase Catalytic Subunit, Chain A, domain 1"/>
    <property type="match status" value="1"/>
</dbReference>
<keyword evidence="7" id="KW-0460">Magnesium</keyword>
<dbReference type="CDD" id="cd01813">
    <property type="entry name" value="Ubl_UBLCP1"/>
    <property type="match status" value="1"/>
</dbReference>
<evidence type="ECO:0000256" key="8">
    <source>
        <dbReference type="ARBA" id="ARBA00022912"/>
    </source>
</evidence>
<dbReference type="Proteomes" id="UP000288716">
    <property type="component" value="Unassembled WGS sequence"/>
</dbReference>
<evidence type="ECO:0000256" key="4">
    <source>
        <dbReference type="ARBA" id="ARBA00014187"/>
    </source>
</evidence>
<dbReference type="SUPFAM" id="SSF56784">
    <property type="entry name" value="HAD-like"/>
    <property type="match status" value="1"/>
</dbReference>
<dbReference type="FunFam" id="3.10.20.90:FF:000060">
    <property type="entry name" value="ubiquitin-like domain-containing CTD phosphatase 1"/>
    <property type="match status" value="1"/>
</dbReference>
<keyword evidence="8" id="KW-0904">Protein phosphatase</keyword>
<dbReference type="InterPro" id="IPR011943">
    <property type="entry name" value="HAD-SF_hydro_IIID"/>
</dbReference>
<dbReference type="InterPro" id="IPR023214">
    <property type="entry name" value="HAD_sf"/>
</dbReference>
<keyword evidence="16" id="KW-1185">Reference proteome</keyword>
<keyword evidence="5" id="KW-0479">Metal-binding</keyword>
<sequence length="334" mass="38613">MSAGDCEAVINTTDESSKFSVIIKWSGKEYVIDEEMVCEEDTVLHLKHCVYKLTGVLPQRQKLMGIKVKGKPATDDAKLYDLKLKANSKIMMIGSKEEDIQNMSNVDTSVGDGVVNDLDIPDNVDVPLSAREEFLAKVERRVKELKVTVFNEPRVGKKLLVLDIDYTLFDHRSVAEHIDQLMRPYLHEFLTSAYQDYDIVIWSATGMKWIEVKMRQMGVMSNPNYKIAFFLDSSAMIQVHTPQYGLLDVKPLGVIWGKFEQYNSKNTIMFDDIRRNFLMNPQNGLRIKAFRDALRNRETDRELKNLAVYLKKIAEMDDLSKLNHRHWHRFVSNE</sequence>
<dbReference type="STRING" id="299467.A0A443SRP8"/>
<accession>A0A443SRP8</accession>
<evidence type="ECO:0000256" key="11">
    <source>
        <dbReference type="ARBA" id="ARBA00047761"/>
    </source>
</evidence>
<dbReference type="Gene3D" id="3.40.50.1000">
    <property type="entry name" value="HAD superfamily/HAD-like"/>
    <property type="match status" value="1"/>
</dbReference>
<keyword evidence="6" id="KW-0378">Hydrolase</keyword>
<dbReference type="PROSITE" id="PS50969">
    <property type="entry name" value="FCP1"/>
    <property type="match status" value="1"/>
</dbReference>
<proteinExistence type="predicted"/>
<reference evidence="15 16" key="1">
    <citation type="journal article" date="2018" name="Gigascience">
        <title>Genomes of trombidid mites reveal novel predicted allergens and laterally-transferred genes associated with secondary metabolism.</title>
        <authorList>
            <person name="Dong X."/>
            <person name="Chaisiri K."/>
            <person name="Xia D."/>
            <person name="Armstrong S.D."/>
            <person name="Fang Y."/>
            <person name="Donnelly M.J."/>
            <person name="Kadowaki T."/>
            <person name="McGarry J.W."/>
            <person name="Darby A.C."/>
            <person name="Makepeace B.L."/>
        </authorList>
    </citation>
    <scope>NUCLEOTIDE SEQUENCE [LARGE SCALE GENOMIC DNA]</scope>
    <source>
        <strain evidence="15">UoL-UT</strain>
    </source>
</reference>
<evidence type="ECO:0000256" key="3">
    <source>
        <dbReference type="ARBA" id="ARBA00013081"/>
    </source>
</evidence>
<feature type="domain" description="FCP1 homology" evidence="14">
    <location>
        <begin position="153"/>
        <end position="313"/>
    </location>
</feature>
<dbReference type="InterPro" id="IPR029071">
    <property type="entry name" value="Ubiquitin-like_domsf"/>
</dbReference>
<dbReference type="EC" id="3.1.3.16" evidence="3"/>
<dbReference type="InterPro" id="IPR004274">
    <property type="entry name" value="FCP1_dom"/>
</dbReference>
<evidence type="ECO:0000256" key="10">
    <source>
        <dbReference type="ARBA" id="ARBA00032039"/>
    </source>
</evidence>
<dbReference type="Pfam" id="PF00240">
    <property type="entry name" value="ubiquitin"/>
    <property type="match status" value="1"/>
</dbReference>
<dbReference type="GO" id="GO:0090364">
    <property type="term" value="P:regulation of proteasome assembly"/>
    <property type="evidence" value="ECO:0007669"/>
    <property type="project" value="InterPro"/>
</dbReference>
<comment type="catalytic activity">
    <reaction evidence="11">
        <text>O-phospho-L-seryl-[protein] + H2O = L-seryl-[protein] + phosphate</text>
        <dbReference type="Rhea" id="RHEA:20629"/>
        <dbReference type="Rhea" id="RHEA-COMP:9863"/>
        <dbReference type="Rhea" id="RHEA-COMP:11604"/>
        <dbReference type="ChEBI" id="CHEBI:15377"/>
        <dbReference type="ChEBI" id="CHEBI:29999"/>
        <dbReference type="ChEBI" id="CHEBI:43474"/>
        <dbReference type="ChEBI" id="CHEBI:83421"/>
        <dbReference type="EC" id="3.1.3.16"/>
    </reaction>
</comment>
<dbReference type="GO" id="GO:0005634">
    <property type="term" value="C:nucleus"/>
    <property type="evidence" value="ECO:0007669"/>
    <property type="project" value="UniProtKB-SubCell"/>
</dbReference>
<keyword evidence="9" id="KW-0539">Nucleus</keyword>
<dbReference type="SUPFAM" id="SSF54236">
    <property type="entry name" value="Ubiquitin-like"/>
    <property type="match status" value="1"/>
</dbReference>
<protein>
    <recommendedName>
        <fullName evidence="4">Ubiquitin-like domain-containing CTD phosphatase 1</fullName>
        <ecNumber evidence="3">3.1.3.16</ecNumber>
    </recommendedName>
    <alternativeName>
        <fullName evidence="10">Nuclear proteasome inhibitor UBLCP1</fullName>
    </alternativeName>
</protein>
<dbReference type="InterPro" id="IPR000626">
    <property type="entry name" value="Ubiquitin-like_dom"/>
</dbReference>
<evidence type="ECO:0000256" key="5">
    <source>
        <dbReference type="ARBA" id="ARBA00022723"/>
    </source>
</evidence>
<evidence type="ECO:0000259" key="14">
    <source>
        <dbReference type="PROSITE" id="PS50969"/>
    </source>
</evidence>
<dbReference type="PROSITE" id="PS50053">
    <property type="entry name" value="UBIQUITIN_2"/>
    <property type="match status" value="1"/>
</dbReference>
<evidence type="ECO:0000256" key="2">
    <source>
        <dbReference type="ARBA" id="ARBA00004123"/>
    </source>
</evidence>
<comment type="caution">
    <text evidence="15">The sequence shown here is derived from an EMBL/GenBank/DDBJ whole genome shotgun (WGS) entry which is preliminary data.</text>
</comment>
<evidence type="ECO:0000256" key="6">
    <source>
        <dbReference type="ARBA" id="ARBA00022801"/>
    </source>
</evidence>
<evidence type="ECO:0000256" key="9">
    <source>
        <dbReference type="ARBA" id="ARBA00023242"/>
    </source>
</evidence>
<dbReference type="GO" id="GO:0004722">
    <property type="term" value="F:protein serine/threonine phosphatase activity"/>
    <property type="evidence" value="ECO:0007669"/>
    <property type="project" value="UniProtKB-EC"/>
</dbReference>
<dbReference type="Pfam" id="PF03031">
    <property type="entry name" value="NIF"/>
    <property type="match status" value="1"/>
</dbReference>
<dbReference type="InterPro" id="IPR051658">
    <property type="entry name" value="UBLCP1"/>
</dbReference>